<name>A0A8T2BRQ4_ARASU</name>
<dbReference type="SMART" id="SM00355">
    <property type="entry name" value="ZnF_C2H2"/>
    <property type="match status" value="3"/>
</dbReference>
<keyword evidence="4" id="KW-0808">Transferase</keyword>
<dbReference type="PANTHER" id="PTHR46632:SF30">
    <property type="entry name" value="E3 UBIQUITIN-PROTEIN LIGASE SINA-LIKE 4"/>
    <property type="match status" value="1"/>
</dbReference>
<proteinExistence type="predicted"/>
<feature type="domain" description="RING-type" evidence="11">
    <location>
        <begin position="74"/>
        <end position="110"/>
    </location>
</feature>
<evidence type="ECO:0000259" key="11">
    <source>
        <dbReference type="PROSITE" id="PS50089"/>
    </source>
</evidence>
<feature type="compositionally biased region" description="Basic and acidic residues" evidence="10">
    <location>
        <begin position="1"/>
        <end position="17"/>
    </location>
</feature>
<comment type="caution">
    <text evidence="13">The sequence shown here is derived from an EMBL/GenBank/DDBJ whole genome shotgun (WGS) entry which is preliminary data.</text>
</comment>
<evidence type="ECO:0000256" key="4">
    <source>
        <dbReference type="ARBA" id="ARBA00022679"/>
    </source>
</evidence>
<evidence type="ECO:0000256" key="2">
    <source>
        <dbReference type="ARBA" id="ARBA00004906"/>
    </source>
</evidence>
<evidence type="ECO:0000256" key="7">
    <source>
        <dbReference type="ARBA" id="ARBA00022786"/>
    </source>
</evidence>
<dbReference type="AlphaFoldDB" id="A0A8T2BRQ4"/>
<feature type="domain" description="SIAH-type" evidence="12">
    <location>
        <begin position="127"/>
        <end position="186"/>
    </location>
</feature>
<keyword evidence="5" id="KW-0479">Metal-binding</keyword>
<keyword evidence="8" id="KW-0862">Zinc</keyword>
<dbReference type="PROSITE" id="PS50089">
    <property type="entry name" value="ZF_RING_2"/>
    <property type="match status" value="1"/>
</dbReference>
<feature type="domain" description="SIAH-type" evidence="12">
    <location>
        <begin position="426"/>
        <end position="484"/>
    </location>
</feature>
<comment type="catalytic activity">
    <reaction evidence="1">
        <text>S-ubiquitinyl-[E2 ubiquitin-conjugating enzyme]-L-cysteine + [acceptor protein]-L-lysine = [E2 ubiquitin-conjugating enzyme]-L-cysteine + N(6)-ubiquitinyl-[acceptor protein]-L-lysine.</text>
        <dbReference type="EC" id="2.3.2.27"/>
    </reaction>
</comment>
<sequence length="874" mass="97823">MAIRGGDDGERAGDDRSLKRKRIPSQVEESEDVTATRMATIGGNDFEDVITEAQSGTPKSTQSLKLQSSDVLDCPICYEPLKRPIYQCNNGHLACSSCCKKMNKRCSFCQSPIGDIRCRAMEKVIESTKVTCPNAKYGCKETTAYGIESTSHEKLCVFAPCSCPVLYCNYVGSYTDLKSHARAMHSWDEDDLIMLICAFKGSEGVSVTLSCIAPMASEALNLSCSLAKINQYTTLRLGLMVKKIQKVSEQMEFEDGFMFIPSYMVSGDHLKMQICIGMKKPIGEDLEMAISGEDDGRRAFDDRLSKRQRLPSPDESEEDLVTDEQSGSPKSSQSVKLQSSDVLDCPTCCEPLKRPIYQIFLIGSLVLPLYINRKHKNSLREHNRKANNGTHVNEFERLEIDYHGGLFTQCNIGDIRCRAMEKVIEASLVPCRNAKHGCKETTTYCNQSSHEKVCVFARCSCPVPNCNYVGSYANLKSHACSTAHTWDEHGLLIPFVFDRPRIFNMNLGRKKTVVFKEEKEGDLIVVQAFKGSEGVYVTVNRIAHMAPGIPEFSCSLAKLNQCGSWVDKFFLDAEEGMSPSVGHVAFVGFSSLCLVMIAILRKINRSLICFRRRRFSSPKSVTLPNSNVLDCPHCFDPLKKPIFQCNNGHLACFLCCIKLKKRCSFCKLPIGDVRCRAMEKVIKSGLVSCSNATYGCKQRTTYGNKLRSHEKVCVFAPCSCPIRDCNYIGFYKDLNNHFRGAHKQSPCDIMSFVFKRPIIFGLGLDDSDIMVILQEEKEGDLFVVQGFTGSHGVYVTVNHIAPMVPEVRKFSCSVARLKQYSTLRLGLRVKNIQKVREQKEKPLDDFMLVPSYMLTGSLLKTQICIGDIDDYTNI</sequence>
<dbReference type="Pfam" id="PF21361">
    <property type="entry name" value="Sina_ZnF"/>
    <property type="match status" value="3"/>
</dbReference>
<dbReference type="GO" id="GO:0008270">
    <property type="term" value="F:zinc ion binding"/>
    <property type="evidence" value="ECO:0007669"/>
    <property type="project" value="UniProtKB-KW"/>
</dbReference>
<evidence type="ECO:0000256" key="6">
    <source>
        <dbReference type="ARBA" id="ARBA00022771"/>
    </source>
</evidence>
<dbReference type="InterPro" id="IPR044286">
    <property type="entry name" value="SINL_plant"/>
</dbReference>
<gene>
    <name evidence="13" type="ORF">ISN44_As07g014340</name>
</gene>
<dbReference type="InterPro" id="IPR049548">
    <property type="entry name" value="Sina-like_RING"/>
</dbReference>
<protein>
    <recommendedName>
        <fullName evidence="3">RING-type E3 ubiquitin transferase</fullName>
        <ecNumber evidence="3">2.3.2.27</ecNumber>
    </recommendedName>
</protein>
<feature type="region of interest" description="Disordered" evidence="10">
    <location>
        <begin position="1"/>
        <end position="34"/>
    </location>
</feature>
<feature type="domain" description="SIAH-type" evidence="12">
    <location>
        <begin position="684"/>
        <end position="743"/>
    </location>
</feature>
<evidence type="ECO:0000256" key="5">
    <source>
        <dbReference type="ARBA" id="ARBA00022723"/>
    </source>
</evidence>
<dbReference type="InterPro" id="IPR013087">
    <property type="entry name" value="Znf_C2H2_type"/>
</dbReference>
<dbReference type="GO" id="GO:0061630">
    <property type="term" value="F:ubiquitin protein ligase activity"/>
    <property type="evidence" value="ECO:0007669"/>
    <property type="project" value="UniProtKB-EC"/>
</dbReference>
<evidence type="ECO:0000313" key="13">
    <source>
        <dbReference type="EMBL" id="KAG7589119.1"/>
    </source>
</evidence>
<organism evidence="13 14">
    <name type="scientific">Arabidopsis suecica</name>
    <name type="common">Swedish thale-cress</name>
    <name type="synonym">Cardaminopsis suecica</name>
    <dbReference type="NCBI Taxonomy" id="45249"/>
    <lineage>
        <taxon>Eukaryota</taxon>
        <taxon>Viridiplantae</taxon>
        <taxon>Streptophyta</taxon>
        <taxon>Embryophyta</taxon>
        <taxon>Tracheophyta</taxon>
        <taxon>Spermatophyta</taxon>
        <taxon>Magnoliopsida</taxon>
        <taxon>eudicotyledons</taxon>
        <taxon>Gunneridae</taxon>
        <taxon>Pentapetalae</taxon>
        <taxon>rosids</taxon>
        <taxon>malvids</taxon>
        <taxon>Brassicales</taxon>
        <taxon>Brassicaceae</taxon>
        <taxon>Camelineae</taxon>
        <taxon>Arabidopsis</taxon>
    </lineage>
</organism>
<comment type="pathway">
    <text evidence="2">Protein modification; protein ubiquitination.</text>
</comment>
<reference evidence="13 14" key="1">
    <citation type="submission" date="2020-12" db="EMBL/GenBank/DDBJ databases">
        <title>Concerted genomic and epigenomic changes stabilize Arabidopsis allopolyploids.</title>
        <authorList>
            <person name="Chen Z."/>
        </authorList>
    </citation>
    <scope>NUCLEOTIDE SEQUENCE [LARGE SCALE GENOMIC DNA]</scope>
    <source>
        <strain evidence="13">As9502</strain>
        <tissue evidence="13">Leaf</tissue>
    </source>
</reference>
<keyword evidence="14" id="KW-1185">Reference proteome</keyword>
<dbReference type="EMBL" id="JAEFBJ010000007">
    <property type="protein sequence ID" value="KAG7589119.1"/>
    <property type="molecule type" value="Genomic_DNA"/>
</dbReference>
<evidence type="ECO:0000256" key="8">
    <source>
        <dbReference type="ARBA" id="ARBA00022833"/>
    </source>
</evidence>
<dbReference type="PROSITE" id="PS51081">
    <property type="entry name" value="ZF_SIAH"/>
    <property type="match status" value="3"/>
</dbReference>
<dbReference type="Pfam" id="PF21362">
    <property type="entry name" value="Sina_RING"/>
    <property type="match status" value="2"/>
</dbReference>
<dbReference type="Proteomes" id="UP000694251">
    <property type="component" value="Chromosome 7"/>
</dbReference>
<evidence type="ECO:0000256" key="9">
    <source>
        <dbReference type="PROSITE-ProRule" id="PRU00455"/>
    </source>
</evidence>
<dbReference type="InterPro" id="IPR001841">
    <property type="entry name" value="Znf_RING"/>
</dbReference>
<feature type="region of interest" description="Disordered" evidence="10">
    <location>
        <begin position="303"/>
        <end position="336"/>
    </location>
</feature>
<evidence type="ECO:0000256" key="10">
    <source>
        <dbReference type="SAM" id="MobiDB-lite"/>
    </source>
</evidence>
<keyword evidence="7" id="KW-0833">Ubl conjugation pathway</keyword>
<dbReference type="CDD" id="cd16571">
    <property type="entry name" value="RING-HC_SIAHs"/>
    <property type="match status" value="2"/>
</dbReference>
<evidence type="ECO:0000259" key="12">
    <source>
        <dbReference type="PROSITE" id="PS51081"/>
    </source>
</evidence>
<evidence type="ECO:0000256" key="3">
    <source>
        <dbReference type="ARBA" id="ARBA00012483"/>
    </source>
</evidence>
<dbReference type="EC" id="2.3.2.27" evidence="3"/>
<dbReference type="PANTHER" id="PTHR46632">
    <property type="entry name" value="E3 UBIQUITIN-PROTEIN LIGASE SINA-LIKE 4"/>
    <property type="match status" value="1"/>
</dbReference>
<accession>A0A8T2BRQ4</accession>
<evidence type="ECO:0000313" key="14">
    <source>
        <dbReference type="Proteomes" id="UP000694251"/>
    </source>
</evidence>
<keyword evidence="6 9" id="KW-0863">Zinc-finger</keyword>
<dbReference type="OrthoDB" id="1001981at2759"/>
<dbReference type="InterPro" id="IPR013010">
    <property type="entry name" value="Znf_SIAH"/>
</dbReference>
<feature type="compositionally biased region" description="Polar residues" evidence="10">
    <location>
        <begin position="323"/>
        <end position="336"/>
    </location>
</feature>
<evidence type="ECO:0000256" key="1">
    <source>
        <dbReference type="ARBA" id="ARBA00000900"/>
    </source>
</evidence>